<evidence type="ECO:0008006" key="17">
    <source>
        <dbReference type="Google" id="ProtNLM"/>
    </source>
</evidence>
<evidence type="ECO:0000313" key="16">
    <source>
        <dbReference type="Proteomes" id="UP001500967"/>
    </source>
</evidence>
<comment type="cofactor">
    <cofactor evidence="1">
        <name>FMN</name>
        <dbReference type="ChEBI" id="CHEBI:58210"/>
    </cofactor>
</comment>
<keyword evidence="4" id="KW-0285">Flavoprotein</keyword>
<accession>A0ABP3DUL1</accession>
<dbReference type="PANTHER" id="PTHR19384">
    <property type="entry name" value="NITRIC OXIDE SYNTHASE-RELATED"/>
    <property type="match status" value="1"/>
</dbReference>
<dbReference type="InterPro" id="IPR003097">
    <property type="entry name" value="CysJ-like_FAD-binding"/>
</dbReference>
<dbReference type="PROSITE" id="PS50255">
    <property type="entry name" value="CYTOCHROME_B5_2"/>
    <property type="match status" value="1"/>
</dbReference>
<dbReference type="InterPro" id="IPR001433">
    <property type="entry name" value="OxRdtase_FAD/NAD-bd"/>
</dbReference>
<dbReference type="SUPFAM" id="SSF52343">
    <property type="entry name" value="Ferredoxin reductase-like, C-terminal NADP-linked domain"/>
    <property type="match status" value="1"/>
</dbReference>
<dbReference type="SUPFAM" id="SSF63380">
    <property type="entry name" value="Riboflavin synthase domain-like"/>
    <property type="match status" value="1"/>
</dbReference>
<keyword evidence="6" id="KW-0479">Metal-binding</keyword>
<evidence type="ECO:0000256" key="2">
    <source>
        <dbReference type="ARBA" id="ARBA00001974"/>
    </source>
</evidence>
<dbReference type="InterPro" id="IPR036400">
    <property type="entry name" value="Cyt_B5-like_heme/steroid_sf"/>
</dbReference>
<dbReference type="PROSITE" id="PS51384">
    <property type="entry name" value="FAD_FR"/>
    <property type="match status" value="1"/>
</dbReference>
<feature type="domain" description="FAD-binding FR-type" evidence="14">
    <location>
        <begin position="521"/>
        <end position="770"/>
    </location>
</feature>
<dbReference type="EMBL" id="BAAAGX010000011">
    <property type="protein sequence ID" value="GAA0243119.1"/>
    <property type="molecule type" value="Genomic_DNA"/>
</dbReference>
<feature type="domain" description="Cytochrome b5 heme-binding" evidence="13">
    <location>
        <begin position="930"/>
        <end position="1009"/>
    </location>
</feature>
<dbReference type="RefSeq" id="WP_344649500.1">
    <property type="nucleotide sequence ID" value="NZ_BAAAGX010000011.1"/>
</dbReference>
<dbReference type="SUPFAM" id="SSF49879">
    <property type="entry name" value="SMAD/FHA domain"/>
    <property type="match status" value="1"/>
</dbReference>
<dbReference type="InterPro" id="IPR000253">
    <property type="entry name" value="FHA_dom"/>
</dbReference>
<protein>
    <recommendedName>
        <fullName evidence="17">FHA domain-containing protein</fullName>
    </recommendedName>
</protein>
<dbReference type="Gene3D" id="1.20.990.10">
    <property type="entry name" value="NADPH-cytochrome p450 Reductase, Chain A, domain 3"/>
    <property type="match status" value="1"/>
</dbReference>
<evidence type="ECO:0000256" key="4">
    <source>
        <dbReference type="ARBA" id="ARBA00022630"/>
    </source>
</evidence>
<keyword evidence="10" id="KW-0198">Cysteine biosynthesis</keyword>
<evidence type="ECO:0000256" key="9">
    <source>
        <dbReference type="ARBA" id="ARBA00023004"/>
    </source>
</evidence>
<comment type="caution">
    <text evidence="15">The sequence shown here is derived from an EMBL/GenBank/DDBJ whole genome shotgun (WGS) entry which is preliminary data.</text>
</comment>
<keyword evidence="10" id="KW-0028">Amino-acid biosynthesis</keyword>
<dbReference type="SUPFAM" id="SSF55856">
    <property type="entry name" value="Cytochrome b5-like heme/steroid binding domain"/>
    <property type="match status" value="1"/>
</dbReference>
<evidence type="ECO:0000259" key="13">
    <source>
        <dbReference type="PROSITE" id="PS50255"/>
    </source>
</evidence>
<keyword evidence="3" id="KW-0597">Phosphoprotein</keyword>
<evidence type="ECO:0000256" key="7">
    <source>
        <dbReference type="ARBA" id="ARBA00022827"/>
    </source>
</evidence>
<keyword evidence="5" id="KW-0288">FMN</keyword>
<dbReference type="InterPro" id="IPR039261">
    <property type="entry name" value="FNR_nucleotide-bd"/>
</dbReference>
<evidence type="ECO:0000256" key="11">
    <source>
        <dbReference type="SAM" id="MobiDB-lite"/>
    </source>
</evidence>
<feature type="domain" description="FHA" evidence="12">
    <location>
        <begin position="25"/>
        <end position="75"/>
    </location>
</feature>
<evidence type="ECO:0000313" key="15">
    <source>
        <dbReference type="EMBL" id="GAA0243119.1"/>
    </source>
</evidence>
<dbReference type="Gene3D" id="1.20.58.480">
    <property type="match status" value="1"/>
</dbReference>
<dbReference type="Pfam" id="PF00175">
    <property type="entry name" value="NAD_binding_1"/>
    <property type="match status" value="1"/>
</dbReference>
<dbReference type="Gene3D" id="3.10.120.10">
    <property type="entry name" value="Cytochrome b5-like heme/steroid binding domain"/>
    <property type="match status" value="1"/>
</dbReference>
<dbReference type="Gene3D" id="2.60.200.20">
    <property type="match status" value="1"/>
</dbReference>
<dbReference type="InterPro" id="IPR008984">
    <property type="entry name" value="SMAD_FHA_dom_sf"/>
</dbReference>
<dbReference type="SMART" id="SM01117">
    <property type="entry name" value="Cyt-b5"/>
    <property type="match status" value="1"/>
</dbReference>
<dbReference type="InterPro" id="IPR017927">
    <property type="entry name" value="FAD-bd_FR_type"/>
</dbReference>
<dbReference type="Pfam" id="PF00173">
    <property type="entry name" value="Cyt-b5"/>
    <property type="match status" value="1"/>
</dbReference>
<dbReference type="PROSITE" id="PS50006">
    <property type="entry name" value="FHA_DOMAIN"/>
    <property type="match status" value="1"/>
</dbReference>
<keyword evidence="9" id="KW-0408">Iron</keyword>
<feature type="region of interest" description="Disordered" evidence="11">
    <location>
        <begin position="1216"/>
        <end position="1246"/>
    </location>
</feature>
<keyword evidence="7" id="KW-0274">FAD</keyword>
<evidence type="ECO:0000256" key="5">
    <source>
        <dbReference type="ARBA" id="ARBA00022643"/>
    </source>
</evidence>
<dbReference type="SMART" id="SM00240">
    <property type="entry name" value="FHA"/>
    <property type="match status" value="1"/>
</dbReference>
<proteinExistence type="predicted"/>
<reference evidence="16" key="1">
    <citation type="journal article" date="2019" name="Int. J. Syst. Evol. Microbiol.">
        <title>The Global Catalogue of Microorganisms (GCM) 10K type strain sequencing project: providing services to taxonomists for standard genome sequencing and annotation.</title>
        <authorList>
            <consortium name="The Broad Institute Genomics Platform"/>
            <consortium name="The Broad Institute Genome Sequencing Center for Infectious Disease"/>
            <person name="Wu L."/>
            <person name="Ma J."/>
        </authorList>
    </citation>
    <scope>NUCLEOTIDE SEQUENCE [LARGE SCALE GENOMIC DNA]</scope>
    <source>
        <strain evidence="16">JCM 10425</strain>
    </source>
</reference>
<dbReference type="Gene3D" id="3.40.50.80">
    <property type="entry name" value="Nucleotide-binding domain of ferredoxin-NADP reductase (FNR) module"/>
    <property type="match status" value="1"/>
</dbReference>
<sequence>MTRLRLVFTNRRTGAVTEHTGDLPLTVGRDATQSDVALDDRSVSRRHARFDLDGDGLVVTDLDSSNGTFVNGGWIRSHALRDGDRLGIGASTVDWTVVAEPEPLSDETRIGAGMTMLAPFLPPAPTRRVSPARRVVEAAEAYNRAQGHELDGFLSIEHGFLPVEEPLRALPESHRAWDDLVDRLPALYAGLDVRAEFDRLPVLDADRLPDRYLLRASALLGVFAHAYQYVRTDPPPALPPSILLPWRQVSRRLGKDVPSVSYIDLFFYNWKLRDPAGPRRLANLELLVPAWRNRAEEVFYLVTTEFAMELTPVLDAMLRAQDAVLADDGAGLEAALLTMLERLQHVTRTIYPQIDPNPRSESHLDLVLWAKTVGTSGVPIFEGAPSPAGTAQPQIHALDAFFGRASYSSTVGQQSLALRAQMPRHWRELVEALGAVSVRDFVERPGNTALRGLYRAVLDAYLGDRGWMGLHRIKAYGFLEVAFKVGRSVTTGAKFTGLFRDKTWEAIDRELAEVRDERWPAGNQQVSFGRVRRGVTTTDPGSAAWTTHLRLDVAGQGIRYQPGDRLGVLPENDDALVRATLRALRATGDELVHLTADWQEAVRFRAGYEDGTEVLPLRTLLTFGRIRPVGRTSAKRLLALSGAGALARIVSARMEDQWELWDVLDLVRTAGYDVTRLWSAGAHEAESIGRIVAPEVFRLYSIASAADGPAESIDLVVGGLTYTSPHTTVSYERRRTGSASHFLRRMSSDVRYREKRLSLTIVPTPRFRLPADPATPVVMFAAGSGVAPFHGFARARAAASGPNWLFLGLRRPDDFVHPEDFAALAAAGRLELRAAFSRADTALRFDVGTGAFVVEDGTRQRVDRLMTADADALRAAVDAGAHLYVCGSAGFAGSVLDTLRRLEVDVRHLIARGRLGLDIFTTYRGHAQQGTRYDISALIERNSAEAGFWMAVSGKVYDVSEFIDLHVGGPQILQHYVGMDATSAYRGVLHDQNSEVDAQLSMYELGHLRRLDFGDRWGVVLDADGLRFAGLEELFTTWVRYVYLVVAMENALVNDYGFAATAATAGPPPDELTPFKLQFLVEAHRRFRASYLAGLVGDDLTSLWRMTVGFCAPERDVRALRTVEPVPDAGASVRNLLTSDADRSRVIDVVQGYAAADQAVLRAVKGALRDGIRAFEEHEADVVERAGDRLIAAVEGVLDAVEEYYRRLSALTAAHGFTPSADPPIPPDRGIPGHGTPPAAGAQSSR</sequence>
<gene>
    <name evidence="15" type="ORF">GCM10009539_30690</name>
</gene>
<organism evidence="15 16">
    <name type="scientific">Cryptosporangium japonicum</name>
    <dbReference type="NCBI Taxonomy" id="80872"/>
    <lineage>
        <taxon>Bacteria</taxon>
        <taxon>Bacillati</taxon>
        <taxon>Actinomycetota</taxon>
        <taxon>Actinomycetes</taxon>
        <taxon>Cryptosporangiales</taxon>
        <taxon>Cryptosporangiaceae</taxon>
        <taxon>Cryptosporangium</taxon>
    </lineage>
</organism>
<dbReference type="PANTHER" id="PTHR19384:SF128">
    <property type="entry name" value="NADPH OXIDOREDUCTASE A"/>
    <property type="match status" value="1"/>
</dbReference>
<evidence type="ECO:0000256" key="3">
    <source>
        <dbReference type="ARBA" id="ARBA00022553"/>
    </source>
</evidence>
<dbReference type="Gene3D" id="2.40.30.10">
    <property type="entry name" value="Translation factors"/>
    <property type="match status" value="1"/>
</dbReference>
<dbReference type="InterPro" id="IPR017938">
    <property type="entry name" value="Riboflavin_synthase-like_b-brl"/>
</dbReference>
<evidence type="ECO:0000256" key="10">
    <source>
        <dbReference type="ARBA" id="ARBA00023192"/>
    </source>
</evidence>
<keyword evidence="8" id="KW-0560">Oxidoreductase</keyword>
<dbReference type="Pfam" id="PF00498">
    <property type="entry name" value="FHA"/>
    <property type="match status" value="1"/>
</dbReference>
<dbReference type="SUPFAM" id="SSF140959">
    <property type="entry name" value="Indolic compounds 2,3-dioxygenase-like"/>
    <property type="match status" value="1"/>
</dbReference>
<dbReference type="Proteomes" id="UP001500967">
    <property type="component" value="Unassembled WGS sequence"/>
</dbReference>
<name>A0ABP3DUL1_9ACTN</name>
<keyword evidence="16" id="KW-1185">Reference proteome</keyword>
<evidence type="ECO:0000256" key="6">
    <source>
        <dbReference type="ARBA" id="ARBA00022723"/>
    </source>
</evidence>
<evidence type="ECO:0000256" key="1">
    <source>
        <dbReference type="ARBA" id="ARBA00001917"/>
    </source>
</evidence>
<evidence type="ECO:0000259" key="12">
    <source>
        <dbReference type="PROSITE" id="PS50006"/>
    </source>
</evidence>
<dbReference type="Pfam" id="PF01231">
    <property type="entry name" value="IDO"/>
    <property type="match status" value="1"/>
</dbReference>
<dbReference type="InterPro" id="IPR001709">
    <property type="entry name" value="Flavoprot_Pyr_Nucl_cyt_Rdtase"/>
</dbReference>
<dbReference type="InterPro" id="IPR000898">
    <property type="entry name" value="Indolamine_dOase"/>
</dbReference>
<evidence type="ECO:0000259" key="14">
    <source>
        <dbReference type="PROSITE" id="PS51384"/>
    </source>
</evidence>
<evidence type="ECO:0000256" key="8">
    <source>
        <dbReference type="ARBA" id="ARBA00023002"/>
    </source>
</evidence>
<dbReference type="Pfam" id="PF00667">
    <property type="entry name" value="FAD_binding_1"/>
    <property type="match status" value="1"/>
</dbReference>
<dbReference type="InterPro" id="IPR037217">
    <property type="entry name" value="Trp/Indoleamine_2_3_dOase-like"/>
</dbReference>
<dbReference type="PRINTS" id="PR00371">
    <property type="entry name" value="FPNCR"/>
</dbReference>
<dbReference type="InterPro" id="IPR001199">
    <property type="entry name" value="Cyt_B5-like_heme/steroid-bd"/>
</dbReference>
<dbReference type="CDD" id="cd00060">
    <property type="entry name" value="FHA"/>
    <property type="match status" value="1"/>
</dbReference>
<comment type="cofactor">
    <cofactor evidence="2">
        <name>FAD</name>
        <dbReference type="ChEBI" id="CHEBI:57692"/>
    </cofactor>
</comment>
<dbReference type="InterPro" id="IPR023173">
    <property type="entry name" value="NADPH_Cyt_P450_Rdtase_alpha"/>
</dbReference>